<keyword evidence="2" id="KW-1185">Reference proteome</keyword>
<dbReference type="Proteomes" id="UP000828924">
    <property type="component" value="Chromosome"/>
</dbReference>
<evidence type="ECO:0000313" key="1">
    <source>
        <dbReference type="EMBL" id="UNM13756.1"/>
    </source>
</evidence>
<evidence type="ECO:0008006" key="3">
    <source>
        <dbReference type="Google" id="ProtNLM"/>
    </source>
</evidence>
<proteinExistence type="predicted"/>
<protein>
    <recommendedName>
        <fullName evidence="3">Holin</fullName>
    </recommendedName>
</protein>
<accession>A0ABY3WMC5</accession>
<dbReference type="EMBL" id="CP071872">
    <property type="protein sequence ID" value="UNM13756.1"/>
    <property type="molecule type" value="Genomic_DNA"/>
</dbReference>
<gene>
    <name evidence="1" type="ORF">J4032_21915</name>
</gene>
<sequence>MTSNLPTRGDVETVVKTAATYAKDLAERVIWTGLTASAGVAIASGPADMFTVSFWQGLGVAGIAAGGSLLKGLVARFVGSKNSASTASGV</sequence>
<name>A0ABY3WMC5_9ACTN</name>
<organism evidence="1 2">
    <name type="scientific">Streptomyces formicae</name>
    <dbReference type="NCBI Taxonomy" id="1616117"/>
    <lineage>
        <taxon>Bacteria</taxon>
        <taxon>Bacillati</taxon>
        <taxon>Actinomycetota</taxon>
        <taxon>Actinomycetes</taxon>
        <taxon>Kitasatosporales</taxon>
        <taxon>Streptomycetaceae</taxon>
        <taxon>Streptomyces</taxon>
    </lineage>
</organism>
<evidence type="ECO:0000313" key="2">
    <source>
        <dbReference type="Proteomes" id="UP000828924"/>
    </source>
</evidence>
<dbReference type="RefSeq" id="WP_242332677.1">
    <property type="nucleotide sequence ID" value="NZ_CP071872.1"/>
</dbReference>
<reference evidence="1 2" key="1">
    <citation type="submission" date="2021-03" db="EMBL/GenBank/DDBJ databases">
        <title>Complete genome of Streptomyces formicae strain 1H-GS9 (DSM 100524).</title>
        <authorList>
            <person name="Atanasov K.E."/>
            <person name="Altabella T."/>
            <person name="Ferrer A."/>
        </authorList>
    </citation>
    <scope>NUCLEOTIDE SEQUENCE [LARGE SCALE GENOMIC DNA]</scope>
    <source>
        <strain evidence="1 2">1H-GS9</strain>
    </source>
</reference>